<accession>A0A3L6L1X6</accession>
<gene>
    <name evidence="1" type="ORF">DPX39_090040200</name>
</gene>
<proteinExistence type="predicted"/>
<dbReference type="Proteomes" id="UP000266743">
    <property type="component" value="Chromosome 9"/>
</dbReference>
<dbReference type="EMBL" id="QSBY01000009">
    <property type="protein sequence ID" value="RHW70068.1"/>
    <property type="molecule type" value="Genomic_DNA"/>
</dbReference>
<reference evidence="1 2" key="1">
    <citation type="submission" date="2018-09" db="EMBL/GenBank/DDBJ databases">
        <title>whole genome sequence of T. equiperdum IVM-t1 strain.</title>
        <authorList>
            <person name="Suganuma K."/>
        </authorList>
    </citation>
    <scope>NUCLEOTIDE SEQUENCE [LARGE SCALE GENOMIC DNA]</scope>
    <source>
        <strain evidence="1 2">IVM-t1</strain>
    </source>
</reference>
<name>A0A3L6L1X6_9TRYP</name>
<organism evidence="1 2">
    <name type="scientific">Trypanosoma brucei equiperdum</name>
    <dbReference type="NCBI Taxonomy" id="630700"/>
    <lineage>
        <taxon>Eukaryota</taxon>
        <taxon>Discoba</taxon>
        <taxon>Euglenozoa</taxon>
        <taxon>Kinetoplastea</taxon>
        <taxon>Metakinetoplastina</taxon>
        <taxon>Trypanosomatida</taxon>
        <taxon>Trypanosomatidae</taxon>
        <taxon>Trypanosoma</taxon>
    </lineage>
</organism>
<dbReference type="AlphaFoldDB" id="A0A3L6L1X6"/>
<evidence type="ECO:0000313" key="2">
    <source>
        <dbReference type="Proteomes" id="UP000266743"/>
    </source>
</evidence>
<sequence length="197" mass="21055">MSAFESFLLAAAKRAPFLVGDAVTSSTEQERAGSAQKAEGTISQQQEEENIAILQRLLVDGPLQLLGLEHALYHILIPAFTASMSAAREVWRAKVALQEVEHNSATNNDAEVPVAAGCCCTRCLCERRCFYRASKSQPRDFKEGFGGCAGVAERAAEKPRCRSTEGSFYASGCQTVSSDASPSRGVPSCVVKLFTGG</sequence>
<protein>
    <submittedName>
        <fullName evidence="1">Uncharacterized protein</fullName>
    </submittedName>
</protein>
<evidence type="ECO:0000313" key="1">
    <source>
        <dbReference type="EMBL" id="RHW70068.1"/>
    </source>
</evidence>
<comment type="caution">
    <text evidence="1">The sequence shown here is derived from an EMBL/GenBank/DDBJ whole genome shotgun (WGS) entry which is preliminary data.</text>
</comment>